<dbReference type="InterPro" id="IPR023408">
    <property type="entry name" value="MscS_beta-dom_sf"/>
</dbReference>
<feature type="transmembrane region" description="Helical" evidence="7">
    <location>
        <begin position="89"/>
        <end position="109"/>
    </location>
</feature>
<proteinExistence type="inferred from homology"/>
<feature type="transmembrane region" description="Helical" evidence="7">
    <location>
        <begin position="157"/>
        <end position="180"/>
    </location>
</feature>
<dbReference type="SUPFAM" id="SSF82689">
    <property type="entry name" value="Mechanosensitive channel protein MscS (YggB), C-terminal domain"/>
    <property type="match status" value="1"/>
</dbReference>
<gene>
    <name evidence="10" type="ORF">ACFOMD_11405</name>
</gene>
<evidence type="ECO:0000256" key="6">
    <source>
        <dbReference type="ARBA" id="ARBA00023136"/>
    </source>
</evidence>
<feature type="domain" description="Mechanosensitive ion channel MscS" evidence="8">
    <location>
        <begin position="246"/>
        <end position="311"/>
    </location>
</feature>
<protein>
    <submittedName>
        <fullName evidence="10">Mechanosensitive ion channel family protein</fullName>
    </submittedName>
</protein>
<sequence>MDPARLDLDALTPEYQGLLLAGLLIVIAIGGAWAVGRLIGIRLEGWAGTQAPNVAGGFVGRLCALTRYFTGTLLLAAFTGLAPQLGETGFVAVVAALGIATTLVVYQLARGVRFGPVLATLAAFAVGTAIVAGRLGGLDPLVAGLDRAAISFGKTRLSLLDILNFVLIAALLFGTVRVGIRAVNRSIGNVHALDLSQRVLFQKLAGIVVVAIAFFVGIDVLGIDLTALAVFSGAFGLAIGFGFQKTFGNLISGLILLMDRSIKPGDVIVVGDTFGWVNKIGVRYVSVLTRDGKEHLIPNETLMTEPVENWSYTNKNVRLHIKVAVGHDSDVRLAQRLMLQATEGHPRILPDPKPVCWITAFTLSAIEHEIRIWIDDPEAGVTNVQGEVLLRIWELFREHGIALPREQQDVHVRTLPAAAEPPALP</sequence>
<comment type="similarity">
    <text evidence="2">Belongs to the MscS (TC 1.A.23) family.</text>
</comment>
<dbReference type="InterPro" id="IPR006685">
    <property type="entry name" value="MscS_channel_2nd"/>
</dbReference>
<organism evidence="10 11">
    <name type="scientific">Sphingoaurantiacus capsulatus</name>
    <dbReference type="NCBI Taxonomy" id="1771310"/>
    <lineage>
        <taxon>Bacteria</taxon>
        <taxon>Pseudomonadati</taxon>
        <taxon>Pseudomonadota</taxon>
        <taxon>Alphaproteobacteria</taxon>
        <taxon>Sphingomonadales</taxon>
        <taxon>Sphingosinicellaceae</taxon>
        <taxon>Sphingoaurantiacus</taxon>
    </lineage>
</organism>
<name>A0ABV7XDS5_9SPHN</name>
<feature type="transmembrane region" description="Helical" evidence="7">
    <location>
        <begin position="65"/>
        <end position="83"/>
    </location>
</feature>
<evidence type="ECO:0000256" key="7">
    <source>
        <dbReference type="SAM" id="Phobius"/>
    </source>
</evidence>
<keyword evidence="6 7" id="KW-0472">Membrane</keyword>
<dbReference type="SUPFAM" id="SSF50182">
    <property type="entry name" value="Sm-like ribonucleoproteins"/>
    <property type="match status" value="1"/>
</dbReference>
<feature type="transmembrane region" description="Helical" evidence="7">
    <location>
        <begin position="200"/>
        <end position="218"/>
    </location>
</feature>
<evidence type="ECO:0000259" key="8">
    <source>
        <dbReference type="Pfam" id="PF00924"/>
    </source>
</evidence>
<evidence type="ECO:0000256" key="3">
    <source>
        <dbReference type="ARBA" id="ARBA00022475"/>
    </source>
</evidence>
<comment type="subcellular location">
    <subcellularLocation>
        <location evidence="1">Cell membrane</location>
        <topology evidence="1">Multi-pass membrane protein</topology>
    </subcellularLocation>
</comment>
<feature type="domain" description="Mechanosensitive ion channel MscS C-terminal" evidence="9">
    <location>
        <begin position="322"/>
        <end position="402"/>
    </location>
</feature>
<keyword evidence="11" id="KW-1185">Reference proteome</keyword>
<feature type="transmembrane region" description="Helical" evidence="7">
    <location>
        <begin position="15"/>
        <end position="35"/>
    </location>
</feature>
<dbReference type="InterPro" id="IPR011014">
    <property type="entry name" value="MscS_channel_TM-2"/>
</dbReference>
<evidence type="ECO:0000256" key="1">
    <source>
        <dbReference type="ARBA" id="ARBA00004651"/>
    </source>
</evidence>
<dbReference type="InterPro" id="IPR052702">
    <property type="entry name" value="MscS-like_channel"/>
</dbReference>
<evidence type="ECO:0000256" key="4">
    <source>
        <dbReference type="ARBA" id="ARBA00022692"/>
    </source>
</evidence>
<dbReference type="InterPro" id="IPR049278">
    <property type="entry name" value="MS_channel_C"/>
</dbReference>
<feature type="transmembrane region" description="Helical" evidence="7">
    <location>
        <begin position="116"/>
        <end position="137"/>
    </location>
</feature>
<dbReference type="Pfam" id="PF00924">
    <property type="entry name" value="MS_channel_2nd"/>
    <property type="match status" value="1"/>
</dbReference>
<dbReference type="PANTHER" id="PTHR30347:SF1">
    <property type="entry name" value="MECHANOSENSITIVE CHANNEL MSCK"/>
    <property type="match status" value="1"/>
</dbReference>
<keyword evidence="5 7" id="KW-1133">Transmembrane helix</keyword>
<reference evidence="11" key="1">
    <citation type="journal article" date="2019" name="Int. J. Syst. Evol. Microbiol.">
        <title>The Global Catalogue of Microorganisms (GCM) 10K type strain sequencing project: providing services to taxonomists for standard genome sequencing and annotation.</title>
        <authorList>
            <consortium name="The Broad Institute Genomics Platform"/>
            <consortium name="The Broad Institute Genome Sequencing Center for Infectious Disease"/>
            <person name="Wu L."/>
            <person name="Ma J."/>
        </authorList>
    </citation>
    <scope>NUCLEOTIDE SEQUENCE [LARGE SCALE GENOMIC DNA]</scope>
    <source>
        <strain evidence="11">KCTC 42644</strain>
    </source>
</reference>
<comment type="caution">
    <text evidence="10">The sequence shown here is derived from an EMBL/GenBank/DDBJ whole genome shotgun (WGS) entry which is preliminary data.</text>
</comment>
<dbReference type="InterPro" id="IPR010920">
    <property type="entry name" value="LSM_dom_sf"/>
</dbReference>
<dbReference type="EMBL" id="JBHRXV010000010">
    <property type="protein sequence ID" value="MFC3713183.1"/>
    <property type="molecule type" value="Genomic_DNA"/>
</dbReference>
<keyword evidence="3" id="KW-1003">Cell membrane</keyword>
<dbReference type="SUPFAM" id="SSF82861">
    <property type="entry name" value="Mechanosensitive channel protein MscS (YggB), transmembrane region"/>
    <property type="match status" value="1"/>
</dbReference>
<dbReference type="PANTHER" id="PTHR30347">
    <property type="entry name" value="POTASSIUM CHANNEL RELATED"/>
    <property type="match status" value="1"/>
</dbReference>
<dbReference type="Gene3D" id="2.30.30.60">
    <property type="match status" value="1"/>
</dbReference>
<dbReference type="Pfam" id="PF21082">
    <property type="entry name" value="MS_channel_3rd"/>
    <property type="match status" value="1"/>
</dbReference>
<keyword evidence="4 7" id="KW-0812">Transmembrane</keyword>
<dbReference type="Gene3D" id="3.30.70.100">
    <property type="match status" value="1"/>
</dbReference>
<evidence type="ECO:0000256" key="5">
    <source>
        <dbReference type="ARBA" id="ARBA00022989"/>
    </source>
</evidence>
<accession>A0ABV7XDS5</accession>
<evidence type="ECO:0000259" key="9">
    <source>
        <dbReference type="Pfam" id="PF21082"/>
    </source>
</evidence>
<dbReference type="InterPro" id="IPR011066">
    <property type="entry name" value="MscS_channel_C_sf"/>
</dbReference>
<evidence type="ECO:0000313" key="11">
    <source>
        <dbReference type="Proteomes" id="UP001595615"/>
    </source>
</evidence>
<dbReference type="Proteomes" id="UP001595615">
    <property type="component" value="Unassembled WGS sequence"/>
</dbReference>
<evidence type="ECO:0000256" key="2">
    <source>
        <dbReference type="ARBA" id="ARBA00008017"/>
    </source>
</evidence>
<dbReference type="RefSeq" id="WP_380861425.1">
    <property type="nucleotide sequence ID" value="NZ_JBHRXV010000010.1"/>
</dbReference>
<evidence type="ECO:0000313" key="10">
    <source>
        <dbReference type="EMBL" id="MFC3713183.1"/>
    </source>
</evidence>
<dbReference type="Gene3D" id="1.10.287.1260">
    <property type="match status" value="1"/>
</dbReference>